<reference evidence="5 6" key="1">
    <citation type="submission" date="2019-06" db="EMBL/GenBank/DDBJ databases">
        <authorList>
            <person name="Rodrigo-Torres L."/>
            <person name="Arahal R. D."/>
            <person name="Lucena T."/>
        </authorList>
    </citation>
    <scope>NUCLEOTIDE SEQUENCE [LARGE SCALE GENOMIC DNA]</scope>
    <source>
        <strain evidence="5 6">SW08-7</strain>
    </source>
</reference>
<dbReference type="InterPro" id="IPR036259">
    <property type="entry name" value="MFS_trans_sf"/>
</dbReference>
<keyword evidence="1" id="KW-0175">Coiled coil</keyword>
<feature type="transmembrane region" description="Helical" evidence="3">
    <location>
        <begin position="90"/>
        <end position="108"/>
    </location>
</feature>
<evidence type="ECO:0000256" key="1">
    <source>
        <dbReference type="SAM" id="Coils"/>
    </source>
</evidence>
<dbReference type="Proteomes" id="UP001055303">
    <property type="component" value="Unassembled WGS sequence"/>
</dbReference>
<feature type="coiled-coil region" evidence="1">
    <location>
        <begin position="244"/>
        <end position="278"/>
    </location>
</feature>
<protein>
    <recommendedName>
        <fullName evidence="8">PhnA-like protein</fullName>
    </recommendedName>
</protein>
<evidence type="ECO:0000256" key="3">
    <source>
        <dbReference type="SAM" id="Phobius"/>
    </source>
</evidence>
<evidence type="ECO:0000313" key="6">
    <source>
        <dbReference type="Proteomes" id="UP000401717"/>
    </source>
</evidence>
<evidence type="ECO:0000313" key="7">
    <source>
        <dbReference type="Proteomes" id="UP001055303"/>
    </source>
</evidence>
<keyword evidence="3" id="KW-1133">Transmembrane helix</keyword>
<sequence length="323" mass="32768">MTATVTPGTPDTPRNRGDHDAPHTSSVTPTEDMRSVMLNKISWGAVLAGVVVALVVQLLLNLLGLGIGAASLTAAGGDNPSAQTFSIGAGLWWTLSGVVASFAGAYAAGRLSGKPKENTAAWHGLTAWAFTTLVIFYLLSSTVGGVLGGAFNSLSSVAGGLANTAGGAVQTAAQTAAPSLSKVSDPFSSIEQSVRGASAGQDPAAAKDAAVSAMRAALTGNPAQADAARNRAAEALAKAQNIPVDQAKGQVQQYEQQYRQATDSAKEQAKQAAELTRKAVSRGALFGFFALVLGAVASWFGGRMGAVHPTVTGLNLGPMPRRP</sequence>
<dbReference type="EMBL" id="CABFVH010000049">
    <property type="protein sequence ID" value="VUF15245.1"/>
    <property type="molecule type" value="Genomic_DNA"/>
</dbReference>
<dbReference type="AlphaFoldDB" id="A0A564G425"/>
<feature type="region of interest" description="Disordered" evidence="2">
    <location>
        <begin position="1"/>
        <end position="30"/>
    </location>
</feature>
<feature type="transmembrane region" description="Helical" evidence="3">
    <location>
        <begin position="284"/>
        <end position="302"/>
    </location>
</feature>
<evidence type="ECO:0008006" key="8">
    <source>
        <dbReference type="Google" id="ProtNLM"/>
    </source>
</evidence>
<reference evidence="4" key="3">
    <citation type="submission" date="2021-08" db="EMBL/GenBank/DDBJ databases">
        <authorList>
            <person name="Tani A."/>
            <person name="Ola A."/>
            <person name="Ogura Y."/>
            <person name="Katsura K."/>
            <person name="Hayashi T."/>
        </authorList>
    </citation>
    <scope>NUCLEOTIDE SEQUENCE</scope>
    <source>
        <strain evidence="4">DSM 22415</strain>
    </source>
</reference>
<evidence type="ECO:0000313" key="4">
    <source>
        <dbReference type="EMBL" id="GJD58905.1"/>
    </source>
</evidence>
<gene>
    <name evidence="4" type="ORF">IFDJLNFL_4831</name>
    <name evidence="5" type="ORF">MTDSW087_04981</name>
</gene>
<keyword evidence="7" id="KW-1185">Reference proteome</keyword>
<dbReference type="Proteomes" id="UP000401717">
    <property type="component" value="Unassembled WGS sequence"/>
</dbReference>
<feature type="transmembrane region" description="Helical" evidence="3">
    <location>
        <begin position="43"/>
        <end position="70"/>
    </location>
</feature>
<keyword evidence="3" id="KW-0812">Transmembrane</keyword>
<keyword evidence="3" id="KW-0472">Membrane</keyword>
<dbReference type="SUPFAM" id="SSF103473">
    <property type="entry name" value="MFS general substrate transporter"/>
    <property type="match status" value="1"/>
</dbReference>
<accession>A0A564G425</accession>
<organism evidence="5 6">
    <name type="scientific">Methylobacterium dankookense</name>
    <dbReference type="NCBI Taxonomy" id="560405"/>
    <lineage>
        <taxon>Bacteria</taxon>
        <taxon>Pseudomonadati</taxon>
        <taxon>Pseudomonadota</taxon>
        <taxon>Alphaproteobacteria</taxon>
        <taxon>Hyphomicrobiales</taxon>
        <taxon>Methylobacteriaceae</taxon>
        <taxon>Methylobacterium</taxon>
    </lineage>
</organism>
<evidence type="ECO:0000256" key="2">
    <source>
        <dbReference type="SAM" id="MobiDB-lite"/>
    </source>
</evidence>
<dbReference type="OrthoDB" id="7276301at2"/>
<reference evidence="4" key="2">
    <citation type="journal article" date="2021" name="Front. Microbiol.">
        <title>Comprehensive Comparative Genomics and Phenotyping of Methylobacterium Species.</title>
        <authorList>
            <person name="Alessa O."/>
            <person name="Ogura Y."/>
            <person name="Fujitani Y."/>
            <person name="Takami H."/>
            <person name="Hayashi T."/>
            <person name="Sahin N."/>
            <person name="Tani A."/>
        </authorList>
    </citation>
    <scope>NUCLEOTIDE SEQUENCE</scope>
    <source>
        <strain evidence="4">DSM 22415</strain>
    </source>
</reference>
<feature type="transmembrane region" description="Helical" evidence="3">
    <location>
        <begin position="120"/>
        <end position="139"/>
    </location>
</feature>
<evidence type="ECO:0000313" key="5">
    <source>
        <dbReference type="EMBL" id="VUF15245.1"/>
    </source>
</evidence>
<name>A0A564G425_9HYPH</name>
<proteinExistence type="predicted"/>
<dbReference type="EMBL" id="BPQI01000176">
    <property type="protein sequence ID" value="GJD58905.1"/>
    <property type="molecule type" value="Genomic_DNA"/>
</dbReference>
<dbReference type="RefSeq" id="WP_144767668.1">
    <property type="nucleotide sequence ID" value="NZ_BPQI01000176.1"/>
</dbReference>
<feature type="compositionally biased region" description="Basic and acidic residues" evidence="2">
    <location>
        <begin position="13"/>
        <end position="22"/>
    </location>
</feature>